<feature type="region of interest" description="Disordered" evidence="3">
    <location>
        <begin position="726"/>
        <end position="778"/>
    </location>
</feature>
<comment type="similarity">
    <text evidence="1">Belongs to the DXO/Dom3Z family.</text>
</comment>
<evidence type="ECO:0000313" key="5">
    <source>
        <dbReference type="EnsemblMetazoa" id="GMOY005395-PA"/>
    </source>
</evidence>
<evidence type="ECO:0000256" key="1">
    <source>
        <dbReference type="ARBA" id="ARBA00006562"/>
    </source>
</evidence>
<keyword evidence="2" id="KW-0175">Coiled coil</keyword>
<dbReference type="Pfam" id="PF04658">
    <property type="entry name" value="TAFII55_N"/>
    <property type="match status" value="1"/>
</dbReference>
<dbReference type="GO" id="GO:0006367">
    <property type="term" value="P:transcription initiation at RNA polymerase II promoter"/>
    <property type="evidence" value="ECO:0007669"/>
    <property type="project" value="InterPro"/>
</dbReference>
<dbReference type="VEuPathDB" id="VectorBase:GMOY005395"/>
<feature type="region of interest" description="Disordered" evidence="3">
    <location>
        <begin position="382"/>
        <end position="410"/>
    </location>
</feature>
<proteinExistence type="inferred from homology"/>
<dbReference type="InterPro" id="IPR013961">
    <property type="entry name" value="RAI1"/>
</dbReference>
<dbReference type="InterPro" id="IPR039039">
    <property type="entry name" value="RAI1-like_fam"/>
</dbReference>
<dbReference type="GO" id="GO:0005669">
    <property type="term" value="C:transcription factor TFIID complex"/>
    <property type="evidence" value="ECO:0007669"/>
    <property type="project" value="InterPro"/>
</dbReference>
<evidence type="ECO:0000256" key="2">
    <source>
        <dbReference type="SAM" id="Coils"/>
    </source>
</evidence>
<dbReference type="SMART" id="SM01370">
    <property type="entry name" value="TAFII55_N"/>
    <property type="match status" value="1"/>
</dbReference>
<reference evidence="5" key="1">
    <citation type="submission" date="2020-05" db="UniProtKB">
        <authorList>
            <consortium name="EnsemblMetazoa"/>
        </authorList>
    </citation>
    <scope>IDENTIFICATION</scope>
    <source>
        <strain evidence="5">Yale</strain>
    </source>
</reference>
<evidence type="ECO:0000259" key="4">
    <source>
        <dbReference type="SMART" id="SM01370"/>
    </source>
</evidence>
<feature type="domain" description="TAFII55 protein conserved region" evidence="4">
    <location>
        <begin position="414"/>
        <end position="575"/>
    </location>
</feature>
<feature type="region of interest" description="Disordered" evidence="3">
    <location>
        <begin position="585"/>
        <end position="688"/>
    </location>
</feature>
<feature type="coiled-coil region" evidence="2">
    <location>
        <begin position="780"/>
        <end position="844"/>
    </location>
</feature>
<feature type="compositionally biased region" description="Basic and acidic residues" evidence="3">
    <location>
        <begin position="386"/>
        <end position="410"/>
    </location>
</feature>
<dbReference type="GO" id="GO:0110155">
    <property type="term" value="P:NAD-cap decapping"/>
    <property type="evidence" value="ECO:0007669"/>
    <property type="project" value="TreeGrafter"/>
</dbReference>
<dbReference type="STRING" id="37546.A0A1B0FNG6"/>
<dbReference type="GO" id="GO:0000956">
    <property type="term" value="P:nuclear-transcribed mRNA catabolic process"/>
    <property type="evidence" value="ECO:0007669"/>
    <property type="project" value="TreeGrafter"/>
</dbReference>
<sequence>MHRNKVDSGICVKPPLTIPNFPDFKKPLPVGFYSIDTNLDFQPNDRELRYLKLPTVDQFPLNLNEGLDFAIKKDVGIGDFDNVLKFLCDHYKKIFLTTNPPEFVAFRGLFRLIMCTPYESKQDWCVRVTRFNGTFYLSERETDQKKFERLYATEQQRTFCAYGFKFEQYCLSKCPSKNPDVSEPVDERAEFACVFQTRLDTLNLLYSAEMDGIMSHEAVSLDYKEPNLGPLKFVEIKVREGNVAGRKLYSFLRYKIRNWWCQSYLVGIEHIYVGLRNDRGFVQKIECMETSSLPKLNNQRFWAPSVCFNFLKQFLFTLKSIMGHEDSPFIVYEFFFNSKSGRISYECFTNRNCSFLPDWYTKRHIIQNWKVLEKLRNTITNQTKQKNKEKQEMIEKKSDKAKQEPKPRDDGVELENQFILRLPEEAAKVLREALQSPSSNLKDRFNIRLDNDLRYGEVRFDHWLLHAKVVDLPTIIECLKTIDNKTFYKSADICQMMICKEEPHDLDNNESPNKGKKKDPNKVDKKFLWAHGITPPCKNVRKRRFRKTLKKKNVEAPEIEKEVKRLLRIDNDAVKVEFEIINEDLDKRSPGDQGKDRNEADEEFPDDAINERGKAKSVSSFQKDINVESDGDDEEAANNRPPNGGVGEHDIFGEEVSSSDDEADATRHNDSRMRDLDDTSRLSAEDSRMSGFSLIGRGALGGIGGNNVNLSVGGVSLNNSKEDLNDYGKVLSGSPKQGDNDDSKYCGSTSNLGGPPGFFEERKRPDSEEDSSIDAPQMRVEQIRAKISELRRHLNEIRAQHSQKAQEISSIQNPTLRQRMQETLDNLASQMIEKELEIKDYENML</sequence>
<dbReference type="AlphaFoldDB" id="A0A1B0FNG6"/>
<evidence type="ECO:0000313" key="6">
    <source>
        <dbReference type="Proteomes" id="UP000092444"/>
    </source>
</evidence>
<accession>A0A1B0FNG6</accession>
<dbReference type="EMBL" id="CCAG010014739">
    <property type="status" value="NOT_ANNOTATED_CDS"/>
    <property type="molecule type" value="Genomic_DNA"/>
</dbReference>
<feature type="compositionally biased region" description="Basic and acidic residues" evidence="3">
    <location>
        <begin position="585"/>
        <end position="598"/>
    </location>
</feature>
<dbReference type="Pfam" id="PF08652">
    <property type="entry name" value="RAI1"/>
    <property type="match status" value="1"/>
</dbReference>
<dbReference type="PANTHER" id="PTHR12395">
    <property type="entry name" value="DOM-3 RELATED"/>
    <property type="match status" value="1"/>
</dbReference>
<dbReference type="CDD" id="cd08047">
    <property type="entry name" value="TAF7"/>
    <property type="match status" value="1"/>
</dbReference>
<feature type="compositionally biased region" description="Basic and acidic residues" evidence="3">
    <location>
        <begin position="664"/>
        <end position="688"/>
    </location>
</feature>
<keyword evidence="6" id="KW-1185">Reference proteome</keyword>
<dbReference type="Proteomes" id="UP000092444">
    <property type="component" value="Unassembled WGS sequence"/>
</dbReference>
<dbReference type="PhylomeDB" id="A0A1B0FNG6"/>
<name>A0A1B0FNG6_GLOMM</name>
<dbReference type="EnsemblMetazoa" id="GMOY005395-RA">
    <property type="protein sequence ID" value="GMOY005395-PA"/>
    <property type="gene ID" value="GMOY005395"/>
</dbReference>
<organism evidence="5 6">
    <name type="scientific">Glossina morsitans morsitans</name>
    <name type="common">Savannah tsetse fly</name>
    <dbReference type="NCBI Taxonomy" id="37546"/>
    <lineage>
        <taxon>Eukaryota</taxon>
        <taxon>Metazoa</taxon>
        <taxon>Ecdysozoa</taxon>
        <taxon>Arthropoda</taxon>
        <taxon>Hexapoda</taxon>
        <taxon>Insecta</taxon>
        <taxon>Pterygota</taxon>
        <taxon>Neoptera</taxon>
        <taxon>Endopterygota</taxon>
        <taxon>Diptera</taxon>
        <taxon>Brachycera</taxon>
        <taxon>Muscomorpha</taxon>
        <taxon>Hippoboscoidea</taxon>
        <taxon>Glossinidae</taxon>
        <taxon>Glossina</taxon>
    </lineage>
</organism>
<dbReference type="GO" id="GO:0034353">
    <property type="term" value="F:mRNA 5'-diphosphatase activity"/>
    <property type="evidence" value="ECO:0007669"/>
    <property type="project" value="TreeGrafter"/>
</dbReference>
<protein>
    <recommendedName>
        <fullName evidence="4">TAFII55 protein conserved region domain-containing protein</fullName>
    </recommendedName>
</protein>
<dbReference type="InterPro" id="IPR006751">
    <property type="entry name" value="TAFII55_prot_cons_reg"/>
</dbReference>
<dbReference type="PANTHER" id="PTHR12395:SF9">
    <property type="entry name" value="DECAPPING AND EXORIBONUCLEASE PROTEIN"/>
    <property type="match status" value="1"/>
</dbReference>
<dbReference type="GO" id="GO:0005829">
    <property type="term" value="C:cytosol"/>
    <property type="evidence" value="ECO:0007669"/>
    <property type="project" value="TreeGrafter"/>
</dbReference>
<feature type="compositionally biased region" description="Acidic residues" evidence="3">
    <location>
        <begin position="627"/>
        <end position="636"/>
    </location>
</feature>
<feature type="compositionally biased region" description="Acidic residues" evidence="3">
    <location>
        <begin position="599"/>
        <end position="608"/>
    </location>
</feature>
<evidence type="ECO:0000256" key="3">
    <source>
        <dbReference type="SAM" id="MobiDB-lite"/>
    </source>
</evidence>